<organism evidence="1 2">
    <name type="scientific">Gonium pectorale</name>
    <name type="common">Green alga</name>
    <dbReference type="NCBI Taxonomy" id="33097"/>
    <lineage>
        <taxon>Eukaryota</taxon>
        <taxon>Viridiplantae</taxon>
        <taxon>Chlorophyta</taxon>
        <taxon>core chlorophytes</taxon>
        <taxon>Chlorophyceae</taxon>
        <taxon>CS clade</taxon>
        <taxon>Chlamydomonadales</taxon>
        <taxon>Volvocaceae</taxon>
        <taxon>Gonium</taxon>
    </lineage>
</organism>
<evidence type="ECO:0000313" key="1">
    <source>
        <dbReference type="EMBL" id="KXZ53029.1"/>
    </source>
</evidence>
<protein>
    <recommendedName>
        <fullName evidence="3">Alpha-1,3-mannosyltransferase CMT1</fullName>
    </recommendedName>
</protein>
<accession>A0A150GT36</accession>
<dbReference type="EMBL" id="LSYV01000009">
    <property type="protein sequence ID" value="KXZ53029.1"/>
    <property type="molecule type" value="Genomic_DNA"/>
</dbReference>
<dbReference type="InterPro" id="IPR021047">
    <property type="entry name" value="Mannosyltransferase_CMT1"/>
</dbReference>
<name>A0A150GT36_GONPE</name>
<dbReference type="Proteomes" id="UP000075714">
    <property type="component" value="Unassembled WGS sequence"/>
</dbReference>
<reference evidence="2" key="1">
    <citation type="journal article" date="2016" name="Nat. Commun.">
        <title>The Gonium pectorale genome demonstrates co-option of cell cycle regulation during the evolution of multicellularity.</title>
        <authorList>
            <person name="Hanschen E.R."/>
            <person name="Marriage T.N."/>
            <person name="Ferris P.J."/>
            <person name="Hamaji T."/>
            <person name="Toyoda A."/>
            <person name="Fujiyama A."/>
            <person name="Neme R."/>
            <person name="Noguchi H."/>
            <person name="Minakuchi Y."/>
            <person name="Suzuki M."/>
            <person name="Kawai-Toyooka H."/>
            <person name="Smith D.R."/>
            <person name="Sparks H."/>
            <person name="Anderson J."/>
            <person name="Bakaric R."/>
            <person name="Luria V."/>
            <person name="Karger A."/>
            <person name="Kirschner M.W."/>
            <person name="Durand P.M."/>
            <person name="Michod R.E."/>
            <person name="Nozaki H."/>
            <person name="Olson B.J."/>
        </authorList>
    </citation>
    <scope>NUCLEOTIDE SEQUENCE [LARGE SCALE GENOMIC DNA]</scope>
    <source>
        <strain evidence="2">NIES-2863</strain>
    </source>
</reference>
<gene>
    <name evidence="1" type="ORF">GPECTOR_8g396</name>
</gene>
<evidence type="ECO:0008006" key="3">
    <source>
        <dbReference type="Google" id="ProtNLM"/>
    </source>
</evidence>
<proteinExistence type="predicted"/>
<dbReference type="PANTHER" id="PTHR34144">
    <property type="entry name" value="CHROMOSOME 8, WHOLE GENOME SHOTGUN SEQUENCE"/>
    <property type="match status" value="1"/>
</dbReference>
<keyword evidence="2" id="KW-1185">Reference proteome</keyword>
<dbReference type="AlphaFoldDB" id="A0A150GT36"/>
<dbReference type="Pfam" id="PF11735">
    <property type="entry name" value="CAP59_mtransfer"/>
    <property type="match status" value="1"/>
</dbReference>
<sequence>MWQSQSREYNRTGVCDGGCFFAGNLRDAQLVMPNYISHLTRVVSTLSEAHNPVFVSIYESGSSDRTRAWLKVLAIALDALGVPHELKLGGTIQRAKGEERIHFLARVRSAALEPLYGRCAANGTFCVPKMEAGTKHHHHQQQQLPHAGAGSGSGRVVFLNDILFTAADVLRLLQYPADLACGLDLGMAAEPDLTWAEHHDTIAAFLRARWWLPRRLARALSRAHPLRMAWRSFHRKSEPLLREYGPLFFYDKWVARDISGRMFTNREPFVAYDKSVARVRAGRPVRVHCCWNGLAVITAGPLVGREVEFREHREGECSASECSLLCDDMWRLGYGNMIMDPNVRVTYDRAGARRLFREFASDLPANVPGIAYARFRPGDVAEALALPLHDDASREYGGEGAGRRAGGGPRLRVVDCCDLKKGADMVEFRDAGVCHRSNVSIL</sequence>
<dbReference type="PANTHER" id="PTHR34144:SF7">
    <property type="entry name" value="EXPORT PROTEIN (CAP59), PUTATIVE (AFU_ORTHOLOGUE AFUA_7G05020)-RELATED"/>
    <property type="match status" value="1"/>
</dbReference>
<evidence type="ECO:0000313" key="2">
    <source>
        <dbReference type="Proteomes" id="UP000075714"/>
    </source>
</evidence>
<dbReference type="OrthoDB" id="534846at2759"/>
<comment type="caution">
    <text evidence="1">The sequence shown here is derived from an EMBL/GenBank/DDBJ whole genome shotgun (WGS) entry which is preliminary data.</text>
</comment>